<protein>
    <submittedName>
        <fullName evidence="2">B3/B4 domain-containing protein (DNA/RNA-binding domain of Phe-tRNA-synthetase)</fullName>
    </submittedName>
</protein>
<dbReference type="GO" id="GO:0003723">
    <property type="term" value="F:RNA binding"/>
    <property type="evidence" value="ECO:0007669"/>
    <property type="project" value="InterPro"/>
</dbReference>
<dbReference type="SUPFAM" id="SSF56037">
    <property type="entry name" value="PheT/TilS domain"/>
    <property type="match status" value="1"/>
</dbReference>
<sequence length="226" mass="25597">MYQTIAMTSEVRERLPEVHVLAVKLKLKPLNEAPSSILFEEDWHRLHQQWKNSTKSDVANQEKLMAYQQFYRDQLGLNVKKTPPSVQNLIQRYLIKDTLERLPVIHPIVDAVNVAAVSHLIPLGVFDAQCVEGEVQLALSHGGEEFQPLGSSTLESLPPHMLILTDEMKVLSQFCYRDCEAQKITENTQEVWLLGCQVSGISAQTVEAALEEAQFQLKRIYSISNS</sequence>
<dbReference type="EMBL" id="FXAZ01000001">
    <property type="protein sequence ID" value="SMG21206.1"/>
    <property type="molecule type" value="Genomic_DNA"/>
</dbReference>
<dbReference type="AlphaFoldDB" id="A0A1X7J0U3"/>
<dbReference type="PANTHER" id="PTHR39209:SF2">
    <property type="entry name" value="CYTOPLASMIC PROTEIN"/>
    <property type="match status" value="1"/>
</dbReference>
<dbReference type="SMART" id="SM00873">
    <property type="entry name" value="B3_4"/>
    <property type="match status" value="1"/>
</dbReference>
<dbReference type="OrthoDB" id="9789812at2"/>
<dbReference type="PANTHER" id="PTHR39209">
    <property type="match status" value="1"/>
</dbReference>
<dbReference type="Gene3D" id="3.50.40.10">
    <property type="entry name" value="Phenylalanyl-trna Synthetase, Chain B, domain 3"/>
    <property type="match status" value="1"/>
</dbReference>
<name>A0A1X7J0U3_9BACL</name>
<gene>
    <name evidence="2" type="ORF">SAMN06295960_1094</name>
</gene>
<keyword evidence="3" id="KW-1185">Reference proteome</keyword>
<dbReference type="InterPro" id="IPR020825">
    <property type="entry name" value="Phe-tRNA_synthase-like_B3/B4"/>
</dbReference>
<evidence type="ECO:0000313" key="3">
    <source>
        <dbReference type="Proteomes" id="UP000193834"/>
    </source>
</evidence>
<proteinExistence type="predicted"/>
<dbReference type="RefSeq" id="WP_085493277.1">
    <property type="nucleotide sequence ID" value="NZ_FXAZ01000001.1"/>
</dbReference>
<dbReference type="STRING" id="1852522.SAMN06295960_1094"/>
<evidence type="ECO:0000313" key="2">
    <source>
        <dbReference type="EMBL" id="SMG21206.1"/>
    </source>
</evidence>
<dbReference type="Proteomes" id="UP000193834">
    <property type="component" value="Unassembled WGS sequence"/>
</dbReference>
<evidence type="ECO:0000259" key="1">
    <source>
        <dbReference type="SMART" id="SM00873"/>
    </source>
</evidence>
<reference evidence="2 3" key="1">
    <citation type="submission" date="2017-04" db="EMBL/GenBank/DDBJ databases">
        <authorList>
            <person name="Afonso C.L."/>
            <person name="Miller P.J."/>
            <person name="Scott M.A."/>
            <person name="Spackman E."/>
            <person name="Goraichik I."/>
            <person name="Dimitrov K.M."/>
            <person name="Suarez D.L."/>
            <person name="Swayne D.E."/>
        </authorList>
    </citation>
    <scope>NUCLEOTIDE SEQUENCE [LARGE SCALE GENOMIC DNA]</scope>
    <source>
        <strain evidence="2 3">11</strain>
    </source>
</reference>
<dbReference type="GO" id="GO:0004826">
    <property type="term" value="F:phenylalanine-tRNA ligase activity"/>
    <property type="evidence" value="ECO:0007669"/>
    <property type="project" value="InterPro"/>
</dbReference>
<organism evidence="2 3">
    <name type="scientific">Paenibacillus aquistagni</name>
    <dbReference type="NCBI Taxonomy" id="1852522"/>
    <lineage>
        <taxon>Bacteria</taxon>
        <taxon>Bacillati</taxon>
        <taxon>Bacillota</taxon>
        <taxon>Bacilli</taxon>
        <taxon>Bacillales</taxon>
        <taxon>Paenibacillaceae</taxon>
        <taxon>Paenibacillus</taxon>
    </lineage>
</organism>
<feature type="domain" description="B3/B4 tRNA-binding" evidence="1">
    <location>
        <begin position="66"/>
        <end position="222"/>
    </location>
</feature>
<dbReference type="InterPro" id="IPR005146">
    <property type="entry name" value="B3/B4_tRNA-bd"/>
</dbReference>
<dbReference type="Pfam" id="PF03483">
    <property type="entry name" value="B3_4"/>
    <property type="match status" value="1"/>
</dbReference>
<accession>A0A1X7J0U3</accession>